<proteinExistence type="predicted"/>
<protein>
    <submittedName>
        <fullName evidence="1">Uncharacterized protein</fullName>
    </submittedName>
</protein>
<dbReference type="Proteomes" id="UP000481043">
    <property type="component" value="Unassembled WGS sequence"/>
</dbReference>
<comment type="caution">
    <text evidence="1">The sequence shown here is derived from an EMBL/GenBank/DDBJ whole genome shotgun (WGS) entry which is preliminary data.</text>
</comment>
<organism evidence="1 2">
    <name type="scientific">Bacillus mesophilus</name>
    <dbReference type="NCBI Taxonomy" id="1808955"/>
    <lineage>
        <taxon>Bacteria</taxon>
        <taxon>Bacillati</taxon>
        <taxon>Bacillota</taxon>
        <taxon>Bacilli</taxon>
        <taxon>Bacillales</taxon>
        <taxon>Bacillaceae</taxon>
        <taxon>Bacillus</taxon>
    </lineage>
</organism>
<gene>
    <name evidence="1" type="ORF">G4D63_15335</name>
</gene>
<evidence type="ECO:0000313" key="2">
    <source>
        <dbReference type="Proteomes" id="UP000481043"/>
    </source>
</evidence>
<accession>A0A6M0QBH4</accession>
<sequence>MKEEFKRISMKVDVDHAKLINEDFIEYHFFIRGYHGTKRIFVIILEMKQVGS</sequence>
<reference evidence="1 2" key="1">
    <citation type="submission" date="2020-02" db="EMBL/GenBank/DDBJ databases">
        <title>Bacillus aquiflavi sp. nov., isolated from yellow water of strong flavor Chinese baijiu in Yibin region of China.</title>
        <authorList>
            <person name="Xie J."/>
        </authorList>
    </citation>
    <scope>NUCLEOTIDE SEQUENCE [LARGE SCALE GENOMIC DNA]</scope>
    <source>
        <strain evidence="1 2">SA4</strain>
    </source>
</reference>
<name>A0A6M0QBH4_9BACI</name>
<dbReference type="AlphaFoldDB" id="A0A6M0QBH4"/>
<evidence type="ECO:0000313" key="1">
    <source>
        <dbReference type="EMBL" id="NEY73109.1"/>
    </source>
</evidence>
<dbReference type="EMBL" id="JAAIWM010000005">
    <property type="protein sequence ID" value="NEY73109.1"/>
    <property type="molecule type" value="Genomic_DNA"/>
</dbReference>
<keyword evidence="2" id="KW-1185">Reference proteome</keyword>
<dbReference type="RefSeq" id="WP_163180570.1">
    <property type="nucleotide sequence ID" value="NZ_JAAIWM010000005.1"/>
</dbReference>